<protein>
    <submittedName>
        <fullName evidence="3">Uncharacterized protein</fullName>
    </submittedName>
</protein>
<feature type="region of interest" description="Disordered" evidence="1">
    <location>
        <begin position="72"/>
        <end position="109"/>
    </location>
</feature>
<feature type="signal peptide" evidence="2">
    <location>
        <begin position="1"/>
        <end position="20"/>
    </location>
</feature>
<keyword evidence="4" id="KW-1185">Reference proteome</keyword>
<name>A0A9N9RSN0_9DIPT</name>
<dbReference type="AlphaFoldDB" id="A0A9N9RSN0"/>
<dbReference type="EMBL" id="OU895878">
    <property type="protein sequence ID" value="CAG9804138.1"/>
    <property type="molecule type" value="Genomic_DNA"/>
</dbReference>
<feature type="compositionally biased region" description="Basic residues" evidence="1">
    <location>
        <begin position="99"/>
        <end position="109"/>
    </location>
</feature>
<proteinExistence type="predicted"/>
<dbReference type="OrthoDB" id="7330171at2759"/>
<evidence type="ECO:0000313" key="3">
    <source>
        <dbReference type="EMBL" id="CAG9804138.1"/>
    </source>
</evidence>
<sequence length="129" mass="14734">MKLLLAIICLASIQMEFIESKSIRNAEEPRIFFRQILDATGFFPIEINVPDTVSSMMSGLSSMYDTVSGYFGSGGSEGQPEEQTQQIIHDENSVNSKMTQRKKKVKKIKKKKTVKSNNEYDYFLSYFLL</sequence>
<organism evidence="3 4">
    <name type="scientific">Chironomus riparius</name>
    <dbReference type="NCBI Taxonomy" id="315576"/>
    <lineage>
        <taxon>Eukaryota</taxon>
        <taxon>Metazoa</taxon>
        <taxon>Ecdysozoa</taxon>
        <taxon>Arthropoda</taxon>
        <taxon>Hexapoda</taxon>
        <taxon>Insecta</taxon>
        <taxon>Pterygota</taxon>
        <taxon>Neoptera</taxon>
        <taxon>Endopterygota</taxon>
        <taxon>Diptera</taxon>
        <taxon>Nematocera</taxon>
        <taxon>Chironomoidea</taxon>
        <taxon>Chironomidae</taxon>
        <taxon>Chironominae</taxon>
        <taxon>Chironomus</taxon>
    </lineage>
</organism>
<feature type="chain" id="PRO_5040128060" evidence="2">
    <location>
        <begin position="21"/>
        <end position="129"/>
    </location>
</feature>
<evidence type="ECO:0000256" key="2">
    <source>
        <dbReference type="SAM" id="SignalP"/>
    </source>
</evidence>
<gene>
    <name evidence="3" type="ORF">CHIRRI_LOCUS7032</name>
</gene>
<accession>A0A9N9RSN0</accession>
<evidence type="ECO:0000256" key="1">
    <source>
        <dbReference type="SAM" id="MobiDB-lite"/>
    </source>
</evidence>
<reference evidence="3" key="1">
    <citation type="submission" date="2022-01" db="EMBL/GenBank/DDBJ databases">
        <authorList>
            <person name="King R."/>
        </authorList>
    </citation>
    <scope>NUCLEOTIDE SEQUENCE</scope>
</reference>
<keyword evidence="2" id="KW-0732">Signal</keyword>
<reference evidence="3" key="2">
    <citation type="submission" date="2022-10" db="EMBL/GenBank/DDBJ databases">
        <authorList>
            <consortium name="ENA_rothamsted_submissions"/>
            <consortium name="culmorum"/>
            <person name="King R."/>
        </authorList>
    </citation>
    <scope>NUCLEOTIDE SEQUENCE</scope>
</reference>
<evidence type="ECO:0000313" key="4">
    <source>
        <dbReference type="Proteomes" id="UP001153620"/>
    </source>
</evidence>
<dbReference type="Proteomes" id="UP001153620">
    <property type="component" value="Chromosome 2"/>
</dbReference>